<feature type="compositionally biased region" description="Basic residues" evidence="1">
    <location>
        <begin position="68"/>
        <end position="83"/>
    </location>
</feature>
<evidence type="ECO:0000256" key="1">
    <source>
        <dbReference type="SAM" id="MobiDB-lite"/>
    </source>
</evidence>
<accession>A0AAD9HFB2</accession>
<protein>
    <submittedName>
        <fullName evidence="2">Uncharacterized protein</fullName>
    </submittedName>
</protein>
<evidence type="ECO:0000313" key="3">
    <source>
        <dbReference type="Proteomes" id="UP001232148"/>
    </source>
</evidence>
<sequence length="98" mass="11308">MRVCGCLSLSHSLSCLVLFRRKTEKEKKRVYTLRRCCAHVHKVPGAGRKRNENASATDGARNNAGEKKKMKMKMNKKKKKKKKMMMMMAVYCSRVDLV</sequence>
<proteinExistence type="predicted"/>
<keyword evidence="3" id="KW-1185">Reference proteome</keyword>
<gene>
    <name evidence="2" type="ORF">LX32DRAFT_463563</name>
</gene>
<comment type="caution">
    <text evidence="2">The sequence shown here is derived from an EMBL/GenBank/DDBJ whole genome shotgun (WGS) entry which is preliminary data.</text>
</comment>
<reference evidence="2" key="1">
    <citation type="submission" date="2021-06" db="EMBL/GenBank/DDBJ databases">
        <title>Comparative genomics, transcriptomics and evolutionary studies reveal genomic signatures of adaptation to plant cell wall in hemibiotrophic fungi.</title>
        <authorList>
            <consortium name="DOE Joint Genome Institute"/>
            <person name="Baroncelli R."/>
            <person name="Diaz J.F."/>
            <person name="Benocci T."/>
            <person name="Peng M."/>
            <person name="Battaglia E."/>
            <person name="Haridas S."/>
            <person name="Andreopoulos W."/>
            <person name="Labutti K."/>
            <person name="Pangilinan J."/>
            <person name="Floch G.L."/>
            <person name="Makela M.R."/>
            <person name="Henrissat B."/>
            <person name="Grigoriev I.V."/>
            <person name="Crouch J.A."/>
            <person name="De Vries R.P."/>
            <person name="Sukno S.A."/>
            <person name="Thon M.R."/>
        </authorList>
    </citation>
    <scope>NUCLEOTIDE SEQUENCE</scope>
    <source>
        <strain evidence="2">MAFF235873</strain>
    </source>
</reference>
<feature type="region of interest" description="Disordered" evidence="1">
    <location>
        <begin position="47"/>
        <end position="83"/>
    </location>
</feature>
<organism evidence="2 3">
    <name type="scientific">Colletotrichum zoysiae</name>
    <dbReference type="NCBI Taxonomy" id="1216348"/>
    <lineage>
        <taxon>Eukaryota</taxon>
        <taxon>Fungi</taxon>
        <taxon>Dikarya</taxon>
        <taxon>Ascomycota</taxon>
        <taxon>Pezizomycotina</taxon>
        <taxon>Sordariomycetes</taxon>
        <taxon>Hypocreomycetidae</taxon>
        <taxon>Glomerellales</taxon>
        <taxon>Glomerellaceae</taxon>
        <taxon>Colletotrichum</taxon>
        <taxon>Colletotrichum graminicola species complex</taxon>
    </lineage>
</organism>
<dbReference type="EMBL" id="MU842905">
    <property type="protein sequence ID" value="KAK2026917.1"/>
    <property type="molecule type" value="Genomic_DNA"/>
</dbReference>
<name>A0AAD9HFB2_9PEZI</name>
<evidence type="ECO:0000313" key="2">
    <source>
        <dbReference type="EMBL" id="KAK2026917.1"/>
    </source>
</evidence>
<dbReference type="Proteomes" id="UP001232148">
    <property type="component" value="Unassembled WGS sequence"/>
</dbReference>
<dbReference type="AlphaFoldDB" id="A0AAD9HFB2"/>